<evidence type="ECO:0000256" key="11">
    <source>
        <dbReference type="HAMAP-Rule" id="MF_00127"/>
    </source>
</evidence>
<evidence type="ECO:0000256" key="9">
    <source>
        <dbReference type="ARBA" id="ARBA00023146"/>
    </source>
</evidence>
<dbReference type="GO" id="GO:0005524">
    <property type="term" value="F:ATP binding"/>
    <property type="evidence" value="ECO:0007669"/>
    <property type="project" value="UniProtKB-UniRule"/>
</dbReference>
<reference evidence="14 15" key="1">
    <citation type="submission" date="2019-03" db="EMBL/GenBank/DDBJ databases">
        <title>Genomic Encyclopedia of Type Strains, Phase IV (KMG-IV): sequencing the most valuable type-strain genomes for metagenomic binning, comparative biology and taxonomic classification.</title>
        <authorList>
            <person name="Goeker M."/>
        </authorList>
    </citation>
    <scope>NUCLEOTIDE SEQUENCE [LARGE SCALE GENOMIC DNA]</scope>
    <source>
        <strain evidence="14 15">DSM 100055</strain>
    </source>
</reference>
<sequence>MNIRAVRGTKDIFNDDAIKYNYITEIAKRIFENFNYNRIITPIFEETALFKRGIGEGTDIVEKEMYTFLDKGERSITLRPEGTASVVRAYLEHKIYGNEEITKWYYYGPMFRYERPQAGRYREFNQLGVEVLGSKNPKIDAEVIYMGYKLLEKIGISDLRVEINSVGGKETRLKYRKDLLKYLKDKKENLCNDCQTRYEKNPLRVLDCKVEKCKEIVKKAPILTEYLSEKEKKHYEEVKRLLNIYNIPFSENPKLVRGLDYYSNIVFEVITEKLGAQGTVLAGGRYDGLISTMGGKDTPAVGFAAGIERIMLLMNEKKTKKNRIGIVWLGEESSDYALLLANELRVNNFDVYMEYEKKSLRAQMKKIDKINAKYAIIVGEEEVKENKLVVKNLKTGEQIKIKRDTICEYMKGEINEI</sequence>
<dbReference type="EC" id="6.1.1.21" evidence="11"/>
<dbReference type="Pfam" id="PF03129">
    <property type="entry name" value="HGTP_anticodon"/>
    <property type="match status" value="1"/>
</dbReference>
<evidence type="ECO:0000256" key="4">
    <source>
        <dbReference type="ARBA" id="ARBA00022490"/>
    </source>
</evidence>
<dbReference type="InterPro" id="IPR036621">
    <property type="entry name" value="Anticodon-bd_dom_sf"/>
</dbReference>
<dbReference type="PANTHER" id="PTHR43707">
    <property type="entry name" value="HISTIDYL-TRNA SYNTHETASE"/>
    <property type="match status" value="1"/>
</dbReference>
<feature type="binding site" evidence="12">
    <location>
        <begin position="261"/>
        <end position="262"/>
    </location>
    <ligand>
        <name>L-histidine</name>
        <dbReference type="ChEBI" id="CHEBI:57595"/>
    </ligand>
</feature>
<dbReference type="SUPFAM" id="SSF52954">
    <property type="entry name" value="Class II aaRS ABD-related"/>
    <property type="match status" value="1"/>
</dbReference>
<evidence type="ECO:0000256" key="7">
    <source>
        <dbReference type="ARBA" id="ARBA00022840"/>
    </source>
</evidence>
<dbReference type="InterPro" id="IPR045864">
    <property type="entry name" value="aa-tRNA-synth_II/BPL/LPL"/>
</dbReference>
<name>A0AA46DXP7_9FUSO</name>
<keyword evidence="8 11" id="KW-0648">Protein biosynthesis</keyword>
<comment type="catalytic activity">
    <reaction evidence="10 11">
        <text>tRNA(His) + L-histidine + ATP = L-histidyl-tRNA(His) + AMP + diphosphate + H(+)</text>
        <dbReference type="Rhea" id="RHEA:17313"/>
        <dbReference type="Rhea" id="RHEA-COMP:9665"/>
        <dbReference type="Rhea" id="RHEA-COMP:9689"/>
        <dbReference type="ChEBI" id="CHEBI:15378"/>
        <dbReference type="ChEBI" id="CHEBI:30616"/>
        <dbReference type="ChEBI" id="CHEBI:33019"/>
        <dbReference type="ChEBI" id="CHEBI:57595"/>
        <dbReference type="ChEBI" id="CHEBI:78442"/>
        <dbReference type="ChEBI" id="CHEBI:78527"/>
        <dbReference type="ChEBI" id="CHEBI:456215"/>
        <dbReference type="EC" id="6.1.1.21"/>
    </reaction>
</comment>
<evidence type="ECO:0000259" key="13">
    <source>
        <dbReference type="PROSITE" id="PS50862"/>
    </source>
</evidence>
<evidence type="ECO:0000256" key="2">
    <source>
        <dbReference type="ARBA" id="ARBA00008226"/>
    </source>
</evidence>
<dbReference type="InterPro" id="IPR015807">
    <property type="entry name" value="His-tRNA-ligase"/>
</dbReference>
<evidence type="ECO:0000313" key="14">
    <source>
        <dbReference type="EMBL" id="TDT68580.1"/>
    </source>
</evidence>
<dbReference type="GO" id="GO:0005737">
    <property type="term" value="C:cytoplasm"/>
    <property type="evidence" value="ECO:0007669"/>
    <property type="project" value="UniProtKB-SubCell"/>
</dbReference>
<keyword evidence="9 11" id="KW-0030">Aminoacyl-tRNA synthetase</keyword>
<dbReference type="CDD" id="cd00773">
    <property type="entry name" value="HisRS-like_core"/>
    <property type="match status" value="1"/>
</dbReference>
<comment type="similarity">
    <text evidence="2 11">Belongs to the class-II aminoacyl-tRNA synthetase family.</text>
</comment>
<dbReference type="CDD" id="cd00859">
    <property type="entry name" value="HisRS_anticodon"/>
    <property type="match status" value="1"/>
</dbReference>
<proteinExistence type="inferred from homology"/>
<evidence type="ECO:0000313" key="15">
    <source>
        <dbReference type="Proteomes" id="UP000294678"/>
    </source>
</evidence>
<gene>
    <name evidence="11" type="primary">hisS</name>
    <name evidence="14" type="ORF">EV215_1647</name>
</gene>
<dbReference type="PROSITE" id="PS50862">
    <property type="entry name" value="AA_TRNA_LIGASE_II"/>
    <property type="match status" value="1"/>
</dbReference>
<keyword evidence="6 11" id="KW-0547">Nucleotide-binding</keyword>
<feature type="binding site" evidence="12">
    <location>
        <position position="112"/>
    </location>
    <ligand>
        <name>L-histidine</name>
        <dbReference type="ChEBI" id="CHEBI:57595"/>
    </ligand>
</feature>
<dbReference type="RefSeq" id="WP_134113514.1">
    <property type="nucleotide sequence ID" value="NZ_SOBG01000007.1"/>
</dbReference>
<dbReference type="Pfam" id="PF13393">
    <property type="entry name" value="tRNA-synt_His"/>
    <property type="match status" value="1"/>
</dbReference>
<keyword evidence="4 11" id="KW-0963">Cytoplasm</keyword>
<evidence type="ECO:0000256" key="10">
    <source>
        <dbReference type="ARBA" id="ARBA00047639"/>
    </source>
</evidence>
<evidence type="ECO:0000256" key="3">
    <source>
        <dbReference type="ARBA" id="ARBA00011738"/>
    </source>
</evidence>
<feature type="binding site" evidence="12">
    <location>
        <begin position="81"/>
        <end position="83"/>
    </location>
    <ligand>
        <name>L-histidine</name>
        <dbReference type="ChEBI" id="CHEBI:57595"/>
    </ligand>
</feature>
<dbReference type="Gene3D" id="3.30.930.10">
    <property type="entry name" value="Bira Bifunctional Protein, Domain 2"/>
    <property type="match status" value="1"/>
</dbReference>
<keyword evidence="5 11" id="KW-0436">Ligase</keyword>
<evidence type="ECO:0000256" key="12">
    <source>
        <dbReference type="PIRSR" id="PIRSR001549-1"/>
    </source>
</evidence>
<feature type="binding site" evidence="12">
    <location>
        <position position="130"/>
    </location>
    <ligand>
        <name>L-histidine</name>
        <dbReference type="ChEBI" id="CHEBI:57595"/>
    </ligand>
</feature>
<evidence type="ECO:0000256" key="1">
    <source>
        <dbReference type="ARBA" id="ARBA00004496"/>
    </source>
</evidence>
<comment type="subcellular location">
    <subcellularLocation>
        <location evidence="1 11">Cytoplasm</location>
    </subcellularLocation>
</comment>
<dbReference type="EMBL" id="SOBG01000007">
    <property type="protein sequence ID" value="TDT68580.1"/>
    <property type="molecule type" value="Genomic_DNA"/>
</dbReference>
<dbReference type="Proteomes" id="UP000294678">
    <property type="component" value="Unassembled WGS sequence"/>
</dbReference>
<dbReference type="InterPro" id="IPR006195">
    <property type="entry name" value="aa-tRNA-synth_II"/>
</dbReference>
<accession>A0AA46DXP7</accession>
<feature type="domain" description="Aminoacyl-transfer RNA synthetases class-II family profile" evidence="13">
    <location>
        <begin position="1"/>
        <end position="314"/>
    </location>
</feature>
<dbReference type="FunFam" id="3.30.930.10:FF:000005">
    <property type="entry name" value="Histidine--tRNA ligase"/>
    <property type="match status" value="1"/>
</dbReference>
<protein>
    <recommendedName>
        <fullName evidence="11">Histidine--tRNA ligase</fullName>
        <ecNumber evidence="11">6.1.1.21</ecNumber>
    </recommendedName>
    <alternativeName>
        <fullName evidence="11">Histidyl-tRNA synthetase</fullName>
        <shortName evidence="11">HisRS</shortName>
    </alternativeName>
</protein>
<comment type="caution">
    <text evidence="14">The sequence shown here is derived from an EMBL/GenBank/DDBJ whole genome shotgun (WGS) entry which is preliminary data.</text>
</comment>
<dbReference type="NCBIfam" id="TIGR00442">
    <property type="entry name" value="hisS"/>
    <property type="match status" value="1"/>
</dbReference>
<keyword evidence="7 11" id="KW-0067">ATP-binding</keyword>
<dbReference type="GO" id="GO:0004821">
    <property type="term" value="F:histidine-tRNA ligase activity"/>
    <property type="evidence" value="ECO:0007669"/>
    <property type="project" value="UniProtKB-UniRule"/>
</dbReference>
<feature type="binding site" evidence="12">
    <location>
        <position position="257"/>
    </location>
    <ligand>
        <name>L-histidine</name>
        <dbReference type="ChEBI" id="CHEBI:57595"/>
    </ligand>
</feature>
<dbReference type="SUPFAM" id="SSF55681">
    <property type="entry name" value="Class II aaRS and biotin synthetases"/>
    <property type="match status" value="1"/>
</dbReference>
<evidence type="ECO:0000256" key="8">
    <source>
        <dbReference type="ARBA" id="ARBA00022917"/>
    </source>
</evidence>
<evidence type="ECO:0000256" key="6">
    <source>
        <dbReference type="ARBA" id="ARBA00022741"/>
    </source>
</evidence>
<dbReference type="InterPro" id="IPR033656">
    <property type="entry name" value="HisRS_anticodon"/>
</dbReference>
<dbReference type="InterPro" id="IPR004154">
    <property type="entry name" value="Anticodon-bd"/>
</dbReference>
<dbReference type="Gene3D" id="3.40.50.800">
    <property type="entry name" value="Anticodon-binding domain"/>
    <property type="match status" value="1"/>
</dbReference>
<dbReference type="InterPro" id="IPR041715">
    <property type="entry name" value="HisRS-like_core"/>
</dbReference>
<evidence type="ECO:0000256" key="5">
    <source>
        <dbReference type="ARBA" id="ARBA00022598"/>
    </source>
</evidence>
<dbReference type="GO" id="GO:0006427">
    <property type="term" value="P:histidyl-tRNA aminoacylation"/>
    <property type="evidence" value="ECO:0007669"/>
    <property type="project" value="UniProtKB-UniRule"/>
</dbReference>
<dbReference type="PANTHER" id="PTHR43707:SF1">
    <property type="entry name" value="HISTIDINE--TRNA LIGASE, MITOCHONDRIAL-RELATED"/>
    <property type="match status" value="1"/>
</dbReference>
<keyword evidence="15" id="KW-1185">Reference proteome</keyword>
<dbReference type="InterPro" id="IPR004516">
    <property type="entry name" value="HisRS/HisZ"/>
</dbReference>
<comment type="subunit">
    <text evidence="3 11">Homodimer.</text>
</comment>
<dbReference type="HAMAP" id="MF_00127">
    <property type="entry name" value="His_tRNA_synth"/>
    <property type="match status" value="1"/>
</dbReference>
<dbReference type="AlphaFoldDB" id="A0AA46DXP7"/>
<dbReference type="PIRSF" id="PIRSF001549">
    <property type="entry name" value="His-tRNA_synth"/>
    <property type="match status" value="1"/>
</dbReference>
<feature type="binding site" evidence="12">
    <location>
        <position position="126"/>
    </location>
    <ligand>
        <name>L-histidine</name>
        <dbReference type="ChEBI" id="CHEBI:57595"/>
    </ligand>
</feature>
<organism evidence="14 15">
    <name type="scientific">Hypnocyclicus thermotrophus</name>
    <dbReference type="NCBI Taxonomy" id="1627895"/>
    <lineage>
        <taxon>Bacteria</taxon>
        <taxon>Fusobacteriati</taxon>
        <taxon>Fusobacteriota</taxon>
        <taxon>Fusobacteriia</taxon>
        <taxon>Fusobacteriales</taxon>
        <taxon>Fusobacteriaceae</taxon>
        <taxon>Hypnocyclicus</taxon>
    </lineage>
</organism>